<dbReference type="InterPro" id="IPR036834">
    <property type="entry name" value="Bcl-2-like_sf"/>
</dbReference>
<dbReference type="Ensembl" id="ENSUPAT00010013297.1">
    <property type="protein sequence ID" value="ENSUPAP00010011581.1"/>
    <property type="gene ID" value="ENSUPAG00010009396.1"/>
</dbReference>
<dbReference type="SUPFAM" id="SSF56854">
    <property type="entry name" value="Bcl-2 inhibitors of programmed cell death"/>
    <property type="match status" value="1"/>
</dbReference>
<keyword evidence="3" id="KW-0053">Apoptosis</keyword>
<reference evidence="4" key="1">
    <citation type="submission" date="2025-08" db="UniProtKB">
        <authorList>
            <consortium name="Ensembl"/>
        </authorList>
    </citation>
    <scope>IDENTIFICATION</scope>
</reference>
<keyword evidence="2" id="KW-0597">Phosphoprotein</keyword>
<evidence type="ECO:0000313" key="4">
    <source>
        <dbReference type="Ensembl" id="ENSUPAP00010011581.1"/>
    </source>
</evidence>
<dbReference type="PROSITE" id="PS50062">
    <property type="entry name" value="BCL2_FAMILY"/>
    <property type="match status" value="1"/>
</dbReference>
<sequence>MSPHREGNMWTLSLQPTMCSTSTCDLEDIPLDDDDPNSIEFKILAFYTKHHVLKSAPAVFSPKLPRTRSLSQKGLGSWAAESWTQMPWPCRQSSSSEKPIQLGKKKPSWKTLFGGTEKEESPQSSPQICFQGPVEVAAQGGIHGQQWSRSLSSVERHLDNGDVDPKVASIANRVADIVHSWPPSERTRLRGGGLEFKDKIVRQGRRTQKESLKFVPQGSRTPKENEIISKIVELLKFSGDQLDRELKKDKTLPSNLQDIMSYSVFKTITDQFLGNVDTRGESEVKAQGFKAALAIDAIGKLTAIDNHPMNRVLGFGTKYLKENFSPWVQQHGGWEKILGISHEEVD</sequence>
<evidence type="ECO:0000256" key="2">
    <source>
        <dbReference type="ARBA" id="ARBA00022553"/>
    </source>
</evidence>
<dbReference type="AlphaFoldDB" id="A0A8D2HGY2"/>
<protein>
    <submittedName>
        <fullName evidence="4">BCL2 like 14</fullName>
    </submittedName>
</protein>
<evidence type="ECO:0000256" key="3">
    <source>
        <dbReference type="ARBA" id="ARBA00022703"/>
    </source>
</evidence>
<dbReference type="GO" id="GO:0005829">
    <property type="term" value="C:cytosol"/>
    <property type="evidence" value="ECO:0007669"/>
    <property type="project" value="Ensembl"/>
</dbReference>
<evidence type="ECO:0000256" key="1">
    <source>
        <dbReference type="ARBA" id="ARBA00009458"/>
    </source>
</evidence>
<dbReference type="PANTHER" id="PTHR14965">
    <property type="entry name" value="SI:CH73-248E21.1"/>
    <property type="match status" value="1"/>
</dbReference>
<evidence type="ECO:0000313" key="5">
    <source>
        <dbReference type="Proteomes" id="UP000694417"/>
    </source>
</evidence>
<name>A0A8D2HGY2_UROPR</name>
<dbReference type="Proteomes" id="UP000694417">
    <property type="component" value="Unplaced"/>
</dbReference>
<reference evidence="4" key="2">
    <citation type="submission" date="2025-09" db="UniProtKB">
        <authorList>
            <consortium name="Ensembl"/>
        </authorList>
    </citation>
    <scope>IDENTIFICATION</scope>
</reference>
<gene>
    <name evidence="4" type="primary">BCL2L14</name>
</gene>
<accession>A0A8D2HGY2</accession>
<keyword evidence="5" id="KW-1185">Reference proteome</keyword>
<proteinExistence type="inferred from homology"/>
<dbReference type="Gene3D" id="1.10.437.10">
    <property type="entry name" value="Blc2-like"/>
    <property type="match status" value="1"/>
</dbReference>
<dbReference type="InterPro" id="IPR002475">
    <property type="entry name" value="Bcl2-like"/>
</dbReference>
<comment type="similarity">
    <text evidence="1">Belongs to the Bcl-2 family.</text>
</comment>
<dbReference type="GO" id="GO:0006915">
    <property type="term" value="P:apoptotic process"/>
    <property type="evidence" value="ECO:0007669"/>
    <property type="project" value="UniProtKB-KW"/>
</dbReference>
<dbReference type="GO" id="GO:0019901">
    <property type="term" value="F:protein kinase binding"/>
    <property type="evidence" value="ECO:0007669"/>
    <property type="project" value="Ensembl"/>
</dbReference>
<dbReference type="PANTHER" id="PTHR14965:SF1">
    <property type="entry name" value="APOPTOSIS FACILITATOR BCL-2-LIKE PROTEIN 14"/>
    <property type="match status" value="1"/>
</dbReference>
<organism evidence="4 5">
    <name type="scientific">Urocitellus parryii</name>
    <name type="common">Arctic ground squirrel</name>
    <name type="synonym">Spermophilus parryii</name>
    <dbReference type="NCBI Taxonomy" id="9999"/>
    <lineage>
        <taxon>Eukaryota</taxon>
        <taxon>Metazoa</taxon>
        <taxon>Chordata</taxon>
        <taxon>Craniata</taxon>
        <taxon>Vertebrata</taxon>
        <taxon>Euteleostomi</taxon>
        <taxon>Mammalia</taxon>
        <taxon>Eutheria</taxon>
        <taxon>Euarchontoglires</taxon>
        <taxon>Glires</taxon>
        <taxon>Rodentia</taxon>
        <taxon>Sciuromorpha</taxon>
        <taxon>Sciuridae</taxon>
        <taxon>Xerinae</taxon>
        <taxon>Marmotini</taxon>
        <taxon>Urocitellus</taxon>
    </lineage>
</organism>
<dbReference type="GO" id="GO:2001236">
    <property type="term" value="P:regulation of extrinsic apoptotic signaling pathway"/>
    <property type="evidence" value="ECO:0007669"/>
    <property type="project" value="TreeGrafter"/>
</dbReference>
<dbReference type="GeneTree" id="ENSGT00940000154318"/>